<dbReference type="RefSeq" id="WP_367680815.1">
    <property type="nucleotide sequence ID" value="NZ_OZ060371.1"/>
</dbReference>
<name>A0AAT9IHA7_9GAMM</name>
<protein>
    <submittedName>
        <fullName evidence="1">Flagellar basal-body rod protein FlgC</fullName>
    </submittedName>
</protein>
<proteinExistence type="predicted"/>
<sequence length="140" mass="16190">MDIFDTYKILGSAVESQEYSMNFYAKKMSNIEHCSYKRENNNLYKQKNAVFKFSPIKNDNSCKIGGVKLKIEENKVDDGFVSKSLKNNKFSNEKYNSMSDLDFINNYIGFIESSNQYKIDLSMLNSNKSIILNTLSIIEK</sequence>
<keyword evidence="1" id="KW-0966">Cell projection</keyword>
<dbReference type="EMBL" id="OZ060371">
    <property type="protein sequence ID" value="CAL4043175.1"/>
    <property type="molecule type" value="Genomic_DNA"/>
</dbReference>
<evidence type="ECO:0000313" key="1">
    <source>
        <dbReference type="EMBL" id="CAL4043175.1"/>
    </source>
</evidence>
<keyword evidence="1" id="KW-0282">Flagellum</keyword>
<gene>
    <name evidence="1" type="primary">flgC</name>
    <name evidence="1" type="ORF">BUANCORI2928_267</name>
</gene>
<dbReference type="AlphaFoldDB" id="A0AAT9IHA7"/>
<accession>A0AAT9IHA7</accession>
<keyword evidence="1" id="KW-0969">Cilium</keyword>
<reference evidence="1" key="1">
    <citation type="submission" date="2024-06" db="EMBL/GenBank/DDBJ databases">
        <authorList>
            <person name="Manzano-Marin A."/>
            <person name="Manzano-Marin A."/>
            <person name="Alejandro Manzano Marin A."/>
        </authorList>
    </citation>
    <scope>NUCLEOTIDE SEQUENCE</scope>
    <source>
        <strain evidence="1">Ancorni-2928</strain>
    </source>
</reference>
<organism evidence="1">
    <name type="scientific">Buchnera aphidicola</name>
    <name type="common">Anoecia corni</name>
    <dbReference type="NCBI Taxonomy" id="2994477"/>
    <lineage>
        <taxon>Bacteria</taxon>
        <taxon>Pseudomonadati</taxon>
        <taxon>Pseudomonadota</taxon>
        <taxon>Gammaproteobacteria</taxon>
        <taxon>Enterobacterales</taxon>
        <taxon>Erwiniaceae</taxon>
        <taxon>Buchnera</taxon>
    </lineage>
</organism>